<organism evidence="1 2">
    <name type="scientific">Falsiroseomonas stagni DSM 19981</name>
    <dbReference type="NCBI Taxonomy" id="1123062"/>
    <lineage>
        <taxon>Bacteria</taxon>
        <taxon>Pseudomonadati</taxon>
        <taxon>Pseudomonadota</taxon>
        <taxon>Alphaproteobacteria</taxon>
        <taxon>Acetobacterales</taxon>
        <taxon>Roseomonadaceae</taxon>
        <taxon>Falsiroseomonas</taxon>
    </lineage>
</organism>
<evidence type="ECO:0000313" key="2">
    <source>
        <dbReference type="Proteomes" id="UP000199473"/>
    </source>
</evidence>
<accession>A0A1I4D3N6</accession>
<dbReference type="STRING" id="1123062.SAMN02745775_10980"/>
<proteinExistence type="predicted"/>
<protein>
    <submittedName>
        <fullName evidence="1">Antitoxin component of toxin-antitoxin stability system, DNA-binding transcriptional repressor</fullName>
    </submittedName>
</protein>
<keyword evidence="2" id="KW-1185">Reference proteome</keyword>
<keyword evidence="1" id="KW-0238">DNA-binding</keyword>
<dbReference type="RefSeq" id="WP_092961772.1">
    <property type="nucleotide sequence ID" value="NZ_FOSQ01000009.1"/>
</dbReference>
<dbReference type="EMBL" id="FOSQ01000009">
    <property type="protein sequence ID" value="SFK87359.1"/>
    <property type="molecule type" value="Genomic_DNA"/>
</dbReference>
<dbReference type="OrthoDB" id="7473440at2"/>
<sequence>MPSPGPGSPQRVGVRELRDNLTTFLREARQGSAFLVTSHDQVVAELRPPPPEAAPRRQPGVLAGRIRLAPDFDETPPEMIDSMEAPLG</sequence>
<dbReference type="GO" id="GO:0003677">
    <property type="term" value="F:DNA binding"/>
    <property type="evidence" value="ECO:0007669"/>
    <property type="project" value="UniProtKB-KW"/>
</dbReference>
<evidence type="ECO:0000313" key="1">
    <source>
        <dbReference type="EMBL" id="SFK87359.1"/>
    </source>
</evidence>
<dbReference type="AlphaFoldDB" id="A0A1I4D3N6"/>
<gene>
    <name evidence="1" type="ORF">SAMN02745775_10980</name>
</gene>
<dbReference type="Proteomes" id="UP000199473">
    <property type="component" value="Unassembled WGS sequence"/>
</dbReference>
<reference evidence="1 2" key="1">
    <citation type="submission" date="2016-10" db="EMBL/GenBank/DDBJ databases">
        <authorList>
            <person name="de Groot N.N."/>
        </authorList>
    </citation>
    <scope>NUCLEOTIDE SEQUENCE [LARGE SCALE GENOMIC DNA]</scope>
    <source>
        <strain evidence="1 2">DSM 19981</strain>
    </source>
</reference>
<name>A0A1I4D3N6_9PROT</name>